<name>Q0V467_PHANO</name>
<dbReference type="InParanoid" id="Q0V467"/>
<organism evidence="1 2">
    <name type="scientific">Phaeosphaeria nodorum (strain SN15 / ATCC MYA-4574 / FGSC 10173)</name>
    <name type="common">Glume blotch fungus</name>
    <name type="synonym">Parastagonospora nodorum</name>
    <dbReference type="NCBI Taxonomy" id="321614"/>
    <lineage>
        <taxon>Eukaryota</taxon>
        <taxon>Fungi</taxon>
        <taxon>Dikarya</taxon>
        <taxon>Ascomycota</taxon>
        <taxon>Pezizomycotina</taxon>
        <taxon>Dothideomycetes</taxon>
        <taxon>Pleosporomycetidae</taxon>
        <taxon>Pleosporales</taxon>
        <taxon>Pleosporineae</taxon>
        <taxon>Phaeosphaeriaceae</taxon>
        <taxon>Parastagonospora</taxon>
    </lineage>
</organism>
<protein>
    <submittedName>
        <fullName evidence="1">Uncharacterized protein</fullName>
    </submittedName>
</protein>
<dbReference type="Proteomes" id="UP000001055">
    <property type="component" value="Unassembled WGS sequence"/>
</dbReference>
<proteinExistence type="predicted"/>
<accession>Q0V467</accession>
<reference evidence="2" key="1">
    <citation type="journal article" date="2007" name="Plant Cell">
        <title>Dothideomycete-plant interactions illuminated by genome sequencing and EST analysis of the wheat pathogen Stagonospora nodorum.</title>
        <authorList>
            <person name="Hane J.K."/>
            <person name="Lowe R.G."/>
            <person name="Solomon P.S."/>
            <person name="Tan K.C."/>
            <person name="Schoch C.L."/>
            <person name="Spatafora J.W."/>
            <person name="Crous P.W."/>
            <person name="Kodira C."/>
            <person name="Birren B.W."/>
            <person name="Galagan J.E."/>
            <person name="Torriani S.F."/>
            <person name="McDonald B.A."/>
            <person name="Oliver R.P."/>
        </authorList>
    </citation>
    <scope>NUCLEOTIDE SEQUENCE [LARGE SCALE GENOMIC DNA]</scope>
    <source>
        <strain evidence="2">SN15 / ATCC MYA-4574 / FGSC 10173</strain>
    </source>
</reference>
<sequence>MEPLAHAKVICYRERNIGTRTWILGSIVPSRTDLGLLLQECAAGPAAGKGYLLPATSTRHP</sequence>
<gene>
    <name evidence="1" type="ORF">SNOG_01197</name>
</gene>
<dbReference type="EMBL" id="CH445326">
    <property type="protein sequence ID" value="EAT90846.1"/>
    <property type="molecule type" value="Genomic_DNA"/>
</dbReference>
<evidence type="ECO:0000313" key="2">
    <source>
        <dbReference type="Proteomes" id="UP000001055"/>
    </source>
</evidence>
<evidence type="ECO:0000313" key="1">
    <source>
        <dbReference type="EMBL" id="EAT90846.1"/>
    </source>
</evidence>
<dbReference type="RefSeq" id="XP_001791851.1">
    <property type="nucleotide sequence ID" value="XM_001791799.1"/>
</dbReference>
<dbReference type="KEGG" id="pno:SNOG_01197"/>
<dbReference type="GeneID" id="5968696"/>
<dbReference type="AlphaFoldDB" id="Q0V467"/>